<dbReference type="HOGENOM" id="CLU_886081_0_0_1"/>
<reference evidence="1" key="1">
    <citation type="submission" date="2013-07" db="EMBL/GenBank/DDBJ databases">
        <title>The genome of an arbuscular mycorrhizal fungus provides insights into the evolution of the oldest plant symbiosis.</title>
        <authorList>
            <consortium name="DOE Joint Genome Institute"/>
            <person name="Tisserant E."/>
            <person name="Malbreil M."/>
            <person name="Kuo A."/>
            <person name="Kohler A."/>
            <person name="Symeonidi A."/>
            <person name="Balestrini R."/>
            <person name="Charron P."/>
            <person name="Duensing N."/>
            <person name="Frei-dit-Frey N."/>
            <person name="Gianinazzi-Pearson V."/>
            <person name="Gilbert B."/>
            <person name="Handa Y."/>
            <person name="Hijri M."/>
            <person name="Kaul R."/>
            <person name="Kawaguchi M."/>
            <person name="Krajinski F."/>
            <person name="Lammers P."/>
            <person name="Lapierre D."/>
            <person name="Masclaux F.G."/>
            <person name="Murat C."/>
            <person name="Morin E."/>
            <person name="Ndikumana S."/>
            <person name="Pagni M."/>
            <person name="Petitpierre D."/>
            <person name="Requena N."/>
            <person name="Rosikiewicz P."/>
            <person name="Riley R."/>
            <person name="Saito K."/>
            <person name="San Clemente H."/>
            <person name="Shapiro H."/>
            <person name="van Tuinen D."/>
            <person name="Becard G."/>
            <person name="Bonfante P."/>
            <person name="Paszkowski U."/>
            <person name="Shachar-Hill Y."/>
            <person name="Young J.P."/>
            <person name="Sanders I.R."/>
            <person name="Henrissat B."/>
            <person name="Rensing S.A."/>
            <person name="Grigoriev I.V."/>
            <person name="Corradi N."/>
            <person name="Roux C."/>
            <person name="Martin F."/>
        </authorList>
    </citation>
    <scope>NUCLEOTIDE SEQUENCE</scope>
    <source>
        <strain evidence="1">DAOM 197198</strain>
    </source>
</reference>
<organism evidence="1">
    <name type="scientific">Rhizophagus irregularis (strain DAOM 181602 / DAOM 197198 / MUCL 43194)</name>
    <name type="common">Arbuscular mycorrhizal fungus</name>
    <name type="synonym">Glomus intraradices</name>
    <dbReference type="NCBI Taxonomy" id="747089"/>
    <lineage>
        <taxon>Eukaryota</taxon>
        <taxon>Fungi</taxon>
        <taxon>Fungi incertae sedis</taxon>
        <taxon>Mucoromycota</taxon>
        <taxon>Glomeromycotina</taxon>
        <taxon>Glomeromycetes</taxon>
        <taxon>Glomerales</taxon>
        <taxon>Glomeraceae</taxon>
        <taxon>Rhizophagus</taxon>
    </lineage>
</organism>
<sequence length="314" mass="36853">MYIFSRKETFTDSELNNFQEMIINWATKFINLFIPIASTEMKYPKLHNWCCHIVDIIRTYATSSFIKKHHHRTSILGGLESSFTISNFDRFINEYKAANFLVLEAEKAFEVLIDSLNQYFDLIENITDKDVETTLVKWYTNALIGGIDTVRAKSNYYNAPAFSDIAINMNEEEAETYNTFKGACFAKILMLFSLKIPGHEEQELALVQLMIIQMFTIIAVDSIIEPVHVILHFEKSNDPEVVEQGIVIVVLNEHYDQRSICDNHYHVRHAEFCSSFHCVELRFHNFLMMYFDLKHKYEQLNNLSSRYEKDKYIE</sequence>
<proteinExistence type="predicted"/>
<dbReference type="VEuPathDB" id="FungiDB:RhiirFUN_007110"/>
<dbReference type="AlphaFoldDB" id="U9UMF9"/>
<accession>U9UMF9</accession>
<gene>
    <name evidence="1" type="ORF">GLOINDRAFT_17362</name>
</gene>
<name>U9UMF9_RHIID</name>
<protein>
    <submittedName>
        <fullName evidence="1">Uncharacterized protein</fullName>
    </submittedName>
</protein>
<evidence type="ECO:0000313" key="1">
    <source>
        <dbReference type="EMBL" id="ESA21525.1"/>
    </source>
</evidence>
<dbReference type="EMBL" id="KI276338">
    <property type="protein sequence ID" value="ESA21525.1"/>
    <property type="molecule type" value="Genomic_DNA"/>
</dbReference>